<keyword evidence="1" id="KW-0812">Transmembrane</keyword>
<feature type="transmembrane region" description="Helical" evidence="1">
    <location>
        <begin position="6"/>
        <end position="29"/>
    </location>
</feature>
<dbReference type="EMBL" id="KB206450">
    <property type="protein sequence ID" value="ELP91715.1"/>
    <property type="molecule type" value="Genomic_DNA"/>
</dbReference>
<dbReference type="AlphaFoldDB" id="A0A0A1UD66"/>
<dbReference type="Gene3D" id="3.30.420.40">
    <property type="match status" value="1"/>
</dbReference>
<accession>A0A0A1UD66</accession>
<dbReference type="GeneID" id="14890691"/>
<evidence type="ECO:0000313" key="3">
    <source>
        <dbReference type="Proteomes" id="UP000014680"/>
    </source>
</evidence>
<evidence type="ECO:0000256" key="1">
    <source>
        <dbReference type="SAM" id="Phobius"/>
    </source>
</evidence>
<keyword evidence="1" id="KW-1133">Transmembrane helix</keyword>
<dbReference type="VEuPathDB" id="AmoebaDB:EIN_519920"/>
<sequence length="547" mass="62680">MSLSTISIVALSVVALFIILTIILLIYYFSRLINKVSPSESQSYLIQKDEENCVVQSPTIQEDNKVPYPLPVIIGIDWGYDNIVVSTKTPYYFETLKIQNYPETLPNVISIDKGEIYPFFKTTSINEITVYEHIFSGFENNKYDFDKRMYGTLTCQTVVAIMLNFIKTKTNFEIAAVALRPHEHNVDFAKLLIKAGEVINVKIVIVPMYLGPLTEILLSRENDTYKVFGILDIGVKTTDFCLFTNCKNNTKIIANNSIDIGNDDLTAPLEKLIKDKVGSDHVKVPKDFILKVKKSFCGDAQYFQSDLNTIDDSYEIKISYEEYRDTVAKETQKLCEFISNTTTKYLGDLKIEFCEVVGSGWRPSPVLNEIKKCVPIQTHLNGNNSSSIGCAMYLSLLLEPNWRKSQINVNHKKHMIAGDQFSIELPDELNEFYEVVFTKEYYLMKNENGCVTLDELTIHNSSNLNGNNKSNEYEIFEENYRNNSEKFSNFLWEKAKINLNNKKRVLGTSFNKYQQELENVVFGDIEALKQIKNNIDTEFEAKKTLIK</sequence>
<protein>
    <submittedName>
        <fullName evidence="2">Uncharacterized protein</fullName>
    </submittedName>
</protein>
<name>A0A0A1UD66_ENTIV</name>
<dbReference type="Proteomes" id="UP000014680">
    <property type="component" value="Unassembled WGS sequence"/>
</dbReference>
<dbReference type="KEGG" id="eiv:EIN_519920"/>
<dbReference type="InterPro" id="IPR043129">
    <property type="entry name" value="ATPase_NBD"/>
</dbReference>
<evidence type="ECO:0000313" key="2">
    <source>
        <dbReference type="EMBL" id="ELP91715.1"/>
    </source>
</evidence>
<keyword evidence="3" id="KW-1185">Reference proteome</keyword>
<gene>
    <name evidence="2" type="ORF">EIN_519920</name>
</gene>
<dbReference type="SUPFAM" id="SSF53067">
    <property type="entry name" value="Actin-like ATPase domain"/>
    <property type="match status" value="1"/>
</dbReference>
<keyword evidence="1" id="KW-0472">Membrane</keyword>
<proteinExistence type="predicted"/>
<dbReference type="RefSeq" id="XP_004258486.1">
    <property type="nucleotide sequence ID" value="XM_004258438.1"/>
</dbReference>
<organism evidence="2 3">
    <name type="scientific">Entamoeba invadens IP1</name>
    <dbReference type="NCBI Taxonomy" id="370355"/>
    <lineage>
        <taxon>Eukaryota</taxon>
        <taxon>Amoebozoa</taxon>
        <taxon>Evosea</taxon>
        <taxon>Archamoebae</taxon>
        <taxon>Mastigamoebida</taxon>
        <taxon>Entamoebidae</taxon>
        <taxon>Entamoeba</taxon>
    </lineage>
</organism>
<reference evidence="2 3" key="1">
    <citation type="submission" date="2012-10" db="EMBL/GenBank/DDBJ databases">
        <authorList>
            <person name="Zafar N."/>
            <person name="Inman J."/>
            <person name="Hall N."/>
            <person name="Lorenzi H."/>
            <person name="Caler E."/>
        </authorList>
    </citation>
    <scope>NUCLEOTIDE SEQUENCE [LARGE SCALE GENOMIC DNA]</scope>
    <source>
        <strain evidence="2 3">IP1</strain>
    </source>
</reference>